<dbReference type="PROSITE" id="PS00885">
    <property type="entry name" value="EPSP_SYNTHASE_2"/>
    <property type="match status" value="1"/>
</dbReference>
<dbReference type="InterPro" id="IPR023193">
    <property type="entry name" value="EPSP_synthase_CS"/>
</dbReference>
<dbReference type="EC" id="2.5.1.19" evidence="8"/>
<sequence>MRVPGDKSISHRSIMLGSLAEGTTRISGFLEGEDSLATLNAFLRMGVEIEGPENGKVVIHGVGMHGLQAPNEPLDLGNSGTSMRLLSGLLAGQGLDLTLTGDASLSSRPMRRVTDPLAMMGAVVETTQAGTAPLHIKPVKTLQAIDYELPVASAQVKSCVLLAGLYADGETCVTEPAPTRDHTERMLQGFGYDVQREGSRVCLHGGGKLTACNIDVPADISSAAFFLVGASIAPDSDLMLEHVGMNPTRDGIINILRLMGADIEISNQRNVGGEPVADLRVRYAPLQGIRIPDDQVPLAIDEFPAIFVAAACAEGETVLTGAEELRVKESDRIQVMADGLQVLGIDARPTSDGMVIQGGVIHGGEVDSHGDHRIAMSFAMAALRADGDVHIQDCANVNTSFPNFDGLARDAGLNIEVEHV</sequence>
<dbReference type="GO" id="GO:0009073">
    <property type="term" value="P:aromatic amino acid family biosynthetic process"/>
    <property type="evidence" value="ECO:0007669"/>
    <property type="project" value="UniProtKB-KW"/>
</dbReference>
<evidence type="ECO:0000256" key="3">
    <source>
        <dbReference type="ARBA" id="ARBA00022490"/>
    </source>
</evidence>
<evidence type="ECO:0000256" key="7">
    <source>
        <dbReference type="ARBA" id="ARBA00044633"/>
    </source>
</evidence>
<keyword evidence="5 8" id="KW-0808">Transferase</keyword>
<feature type="binding site" evidence="8">
    <location>
        <position position="7"/>
    </location>
    <ligand>
        <name>phosphoenolpyruvate</name>
        <dbReference type="ChEBI" id="CHEBI:58702"/>
    </ligand>
</feature>
<feature type="binding site" evidence="8">
    <location>
        <position position="373"/>
    </location>
    <ligand>
        <name>phosphoenolpyruvate</name>
        <dbReference type="ChEBI" id="CHEBI:58702"/>
    </ligand>
</feature>
<evidence type="ECO:0000256" key="6">
    <source>
        <dbReference type="ARBA" id="ARBA00023141"/>
    </source>
</evidence>
<dbReference type="PANTHER" id="PTHR21090:SF5">
    <property type="entry name" value="PENTAFUNCTIONAL AROM POLYPEPTIDE"/>
    <property type="match status" value="1"/>
</dbReference>
<feature type="binding site" evidence="8">
    <location>
        <position position="155"/>
    </location>
    <ligand>
        <name>3-phosphoshikimate</name>
        <dbReference type="ChEBI" id="CHEBI:145989"/>
    </ligand>
</feature>
<organism evidence="10">
    <name type="scientific">Thiolapillus brandeum</name>
    <dbReference type="NCBI Taxonomy" id="1076588"/>
    <lineage>
        <taxon>Bacteria</taxon>
        <taxon>Pseudomonadati</taxon>
        <taxon>Pseudomonadota</taxon>
        <taxon>Gammaproteobacteria</taxon>
        <taxon>Chromatiales</taxon>
        <taxon>Sedimenticolaceae</taxon>
        <taxon>Thiolapillus</taxon>
    </lineage>
</organism>
<comment type="function">
    <text evidence="8">Catalyzes the transfer of the enolpyruvyl moiety of phosphoenolpyruvate (PEP) to the 5-hydroxyl of shikimate-3-phosphate (S3P) to produce enolpyruvyl shikimate-3-phosphate and inorganic phosphate.</text>
</comment>
<feature type="active site" description="Proton acceptor" evidence="8">
    <location>
        <position position="301"/>
    </location>
</feature>
<dbReference type="AlphaFoldDB" id="A0A831KCA3"/>
<name>A0A831KCA3_9GAMM</name>
<comment type="caution">
    <text evidence="10">The sequence shown here is derived from an EMBL/GenBank/DDBJ whole genome shotgun (WGS) entry which is preliminary data.</text>
</comment>
<feature type="binding site" evidence="8">
    <location>
        <position position="155"/>
    </location>
    <ligand>
        <name>phosphoenolpyruvate</name>
        <dbReference type="ChEBI" id="CHEBI:58702"/>
    </ligand>
</feature>
<dbReference type="EMBL" id="DRCV01000184">
    <property type="protein sequence ID" value="HDK38188.1"/>
    <property type="molecule type" value="Genomic_DNA"/>
</dbReference>
<dbReference type="InterPro" id="IPR006264">
    <property type="entry name" value="EPSP_synthase"/>
</dbReference>
<evidence type="ECO:0000256" key="1">
    <source>
        <dbReference type="ARBA" id="ARBA00004811"/>
    </source>
</evidence>
<feature type="binding site" evidence="8">
    <location>
        <position position="332"/>
    </location>
    <ligand>
        <name>phosphoenolpyruvate</name>
        <dbReference type="ChEBI" id="CHEBI:58702"/>
    </ligand>
</feature>
<comment type="subcellular location">
    <subcellularLocation>
        <location evidence="8">Cytoplasm</location>
    </subcellularLocation>
</comment>
<dbReference type="InterPro" id="IPR001986">
    <property type="entry name" value="Enolpyruvate_Tfrase_dom"/>
</dbReference>
<dbReference type="CDD" id="cd01556">
    <property type="entry name" value="EPSP_synthase"/>
    <property type="match status" value="1"/>
</dbReference>
<feature type="binding site" evidence="8">
    <location>
        <position position="12"/>
    </location>
    <ligand>
        <name>3-phosphoshikimate</name>
        <dbReference type="ChEBI" id="CHEBI:145989"/>
    </ligand>
</feature>
<dbReference type="GO" id="GO:0003866">
    <property type="term" value="F:3-phosphoshikimate 1-carboxyvinyltransferase activity"/>
    <property type="evidence" value="ECO:0007669"/>
    <property type="project" value="UniProtKB-UniRule"/>
</dbReference>
<feature type="binding site" evidence="8">
    <location>
        <position position="328"/>
    </location>
    <ligand>
        <name>3-phosphoshikimate</name>
        <dbReference type="ChEBI" id="CHEBI:145989"/>
    </ligand>
</feature>
<dbReference type="HAMAP" id="MF_00210">
    <property type="entry name" value="EPSP_synth"/>
    <property type="match status" value="1"/>
</dbReference>
<dbReference type="InterPro" id="IPR036968">
    <property type="entry name" value="Enolpyruvate_Tfrase_sf"/>
</dbReference>
<feature type="binding site" evidence="8">
    <location>
        <position position="80"/>
    </location>
    <ligand>
        <name>phosphoenolpyruvate</name>
        <dbReference type="ChEBI" id="CHEBI:58702"/>
    </ligand>
</feature>
<dbReference type="SUPFAM" id="SSF55205">
    <property type="entry name" value="EPT/RTPC-like"/>
    <property type="match status" value="1"/>
</dbReference>
<keyword evidence="4 8" id="KW-0028">Amino-acid biosynthesis</keyword>
<dbReference type="GO" id="GO:0008652">
    <property type="term" value="P:amino acid biosynthetic process"/>
    <property type="evidence" value="ECO:0007669"/>
    <property type="project" value="UniProtKB-KW"/>
</dbReference>
<comment type="pathway">
    <text evidence="1 8">Metabolic intermediate biosynthesis; chorismate biosynthesis; chorismate from D-erythrose 4-phosphate and phosphoenolpyruvate: step 6/7.</text>
</comment>
<keyword evidence="3 8" id="KW-0963">Cytoplasm</keyword>
<evidence type="ECO:0000256" key="2">
    <source>
        <dbReference type="ARBA" id="ARBA00009948"/>
    </source>
</evidence>
<dbReference type="NCBIfam" id="TIGR01356">
    <property type="entry name" value="aroA"/>
    <property type="match status" value="1"/>
</dbReference>
<evidence type="ECO:0000259" key="9">
    <source>
        <dbReference type="Pfam" id="PF00275"/>
    </source>
</evidence>
<accession>A0A831KCA3</accession>
<dbReference type="PANTHER" id="PTHR21090">
    <property type="entry name" value="AROM/DEHYDROQUINATE SYNTHASE"/>
    <property type="match status" value="1"/>
</dbReference>
<dbReference type="GO" id="GO:0009423">
    <property type="term" value="P:chorismate biosynthetic process"/>
    <property type="evidence" value="ECO:0007669"/>
    <property type="project" value="UniProtKB-UniRule"/>
</dbReference>
<feature type="binding site" evidence="8">
    <location>
        <position position="153"/>
    </location>
    <ligand>
        <name>3-phosphoshikimate</name>
        <dbReference type="ChEBI" id="CHEBI:145989"/>
    </ligand>
</feature>
<dbReference type="Proteomes" id="UP000885822">
    <property type="component" value="Unassembled WGS sequence"/>
</dbReference>
<evidence type="ECO:0000256" key="8">
    <source>
        <dbReference type="HAMAP-Rule" id="MF_00210"/>
    </source>
</evidence>
<feature type="binding site" evidence="8">
    <location>
        <position position="301"/>
    </location>
    <ligand>
        <name>3-phosphoshikimate</name>
        <dbReference type="ChEBI" id="CHEBI:145989"/>
    </ligand>
</feature>
<dbReference type="InterPro" id="IPR013792">
    <property type="entry name" value="RNA3'P_cycl/enolpyr_Trfase_a/b"/>
</dbReference>
<dbReference type="Gene3D" id="3.65.10.10">
    <property type="entry name" value="Enolpyruvate transferase domain"/>
    <property type="match status" value="2"/>
</dbReference>
<keyword evidence="6 8" id="KW-0057">Aromatic amino acid biosynthesis</keyword>
<feature type="binding site" evidence="8">
    <location>
        <position position="7"/>
    </location>
    <ligand>
        <name>3-phosphoshikimate</name>
        <dbReference type="ChEBI" id="CHEBI:145989"/>
    </ligand>
</feature>
<evidence type="ECO:0000256" key="4">
    <source>
        <dbReference type="ARBA" id="ARBA00022605"/>
    </source>
</evidence>
<dbReference type="GO" id="GO:0005737">
    <property type="term" value="C:cytoplasm"/>
    <property type="evidence" value="ECO:0007669"/>
    <property type="project" value="UniProtKB-SubCell"/>
</dbReference>
<evidence type="ECO:0000256" key="5">
    <source>
        <dbReference type="ARBA" id="ARBA00022679"/>
    </source>
</evidence>
<dbReference type="PIRSF" id="PIRSF000505">
    <property type="entry name" value="EPSPS"/>
    <property type="match status" value="1"/>
</dbReference>
<dbReference type="FunFam" id="3.65.10.10:FF:000005">
    <property type="entry name" value="3-phosphoshikimate 1-carboxyvinyltransferase"/>
    <property type="match status" value="1"/>
</dbReference>
<feature type="binding site" evidence="8">
    <location>
        <position position="108"/>
    </location>
    <ligand>
        <name>phosphoenolpyruvate</name>
        <dbReference type="ChEBI" id="CHEBI:58702"/>
    </ligand>
</feature>
<comment type="catalytic activity">
    <reaction evidence="7">
        <text>3-phosphoshikimate + phosphoenolpyruvate = 5-O-(1-carboxyvinyl)-3-phosphoshikimate + phosphate</text>
        <dbReference type="Rhea" id="RHEA:21256"/>
        <dbReference type="ChEBI" id="CHEBI:43474"/>
        <dbReference type="ChEBI" id="CHEBI:57701"/>
        <dbReference type="ChEBI" id="CHEBI:58702"/>
        <dbReference type="ChEBI" id="CHEBI:145989"/>
        <dbReference type="EC" id="2.5.1.19"/>
    </reaction>
    <physiologicalReaction direction="left-to-right" evidence="7">
        <dbReference type="Rhea" id="RHEA:21257"/>
    </physiologicalReaction>
</comment>
<gene>
    <name evidence="8 10" type="primary">aroA</name>
    <name evidence="10" type="ORF">ENG92_04145</name>
</gene>
<proteinExistence type="inferred from homology"/>
<comment type="subunit">
    <text evidence="8">Monomer.</text>
</comment>
<evidence type="ECO:0000313" key="10">
    <source>
        <dbReference type="EMBL" id="HDK38188.1"/>
    </source>
</evidence>
<dbReference type="PROSITE" id="PS00104">
    <property type="entry name" value="EPSP_SYNTHASE_1"/>
    <property type="match status" value="1"/>
</dbReference>
<dbReference type="UniPathway" id="UPA00053">
    <property type="reaction ID" value="UER00089"/>
</dbReference>
<comment type="similarity">
    <text evidence="2 8">Belongs to the EPSP synthase family.</text>
</comment>
<protein>
    <recommendedName>
        <fullName evidence="8">3-phosphoshikimate 1-carboxyvinyltransferase</fullName>
        <ecNumber evidence="8">2.5.1.19</ecNumber>
    </recommendedName>
    <alternativeName>
        <fullName evidence="8">5-enolpyruvylshikimate-3-phosphate synthase</fullName>
        <shortName evidence="8">EPSP synthase</shortName>
        <shortName evidence="8">EPSPS</shortName>
    </alternativeName>
</protein>
<dbReference type="Pfam" id="PF00275">
    <property type="entry name" value="EPSP_synthase"/>
    <property type="match status" value="1"/>
</dbReference>
<feature type="binding site" evidence="8">
    <location>
        <position position="8"/>
    </location>
    <ligand>
        <name>3-phosphoshikimate</name>
        <dbReference type="ChEBI" id="CHEBI:145989"/>
    </ligand>
</feature>
<comment type="caution">
    <text evidence="8">Lacks conserved residue(s) required for the propagation of feature annotation.</text>
</comment>
<feature type="domain" description="Enolpyruvate transferase" evidence="9">
    <location>
        <begin position="2"/>
        <end position="404"/>
    </location>
</feature>
<reference evidence="10" key="1">
    <citation type="journal article" date="2020" name="mSystems">
        <title>Genome- and Community-Level Interaction Insights into Carbon Utilization and Element Cycling Functions of Hydrothermarchaeota in Hydrothermal Sediment.</title>
        <authorList>
            <person name="Zhou Z."/>
            <person name="Liu Y."/>
            <person name="Xu W."/>
            <person name="Pan J."/>
            <person name="Luo Z.H."/>
            <person name="Li M."/>
        </authorList>
    </citation>
    <scope>NUCLEOTIDE SEQUENCE [LARGE SCALE GENOMIC DNA]</scope>
    <source>
        <strain evidence="10">HyVt-26</strain>
    </source>
</reference>